<dbReference type="Gene3D" id="3.40.50.12780">
    <property type="entry name" value="N-terminal domain of ligase-like"/>
    <property type="match status" value="1"/>
</dbReference>
<dbReference type="InterPro" id="IPR042099">
    <property type="entry name" value="ANL_N_sf"/>
</dbReference>
<organism evidence="4">
    <name type="scientific">marine metagenome</name>
    <dbReference type="NCBI Taxonomy" id="408172"/>
    <lineage>
        <taxon>unclassified sequences</taxon>
        <taxon>metagenomes</taxon>
        <taxon>ecological metagenomes</taxon>
    </lineage>
</organism>
<keyword evidence="2" id="KW-0436">Ligase</keyword>
<dbReference type="GO" id="GO:0016874">
    <property type="term" value="F:ligase activity"/>
    <property type="evidence" value="ECO:0007669"/>
    <property type="project" value="UniProtKB-KW"/>
</dbReference>
<protein>
    <recommendedName>
        <fullName evidence="3">AMP-dependent synthetase/ligase domain-containing protein</fullName>
    </recommendedName>
</protein>
<dbReference type="Pfam" id="PF00501">
    <property type="entry name" value="AMP-binding"/>
    <property type="match status" value="1"/>
</dbReference>
<sequence length="687" mass="75881">MIPDKFTNIVEVARQRAAEHPDRDCVIFLEDGENQAVSNGASGSMNYQENDKAARQVATALQKREIAKGERVLVILPNSLEFVKVFYGCLYGGILAVPLSEPASPQNMTAYLETFLPTLKASKPSLLIATTSMVDFLRNQLPPELEKVFAGLAIASDKEILAETDGEFSAPEINAADTAYLQFTSGSTGTPKGIMIGHSNLMANLEEARKFMQLEEKNGTVVWLPLFHDFGLAAGLMGALYSGGFVVLMTPAHFIRKPLRWLTAISKYNCAHSYVPPFALDLCMKKISVDELQQLDLSCLVSVTDGSEPVHYLPTKKFNERFAKCGLKPDVIRPGFGMAEIVIMFSGCKTGLKGLCIDRHVLETKGRVKLLDENAPDTDKKMLVNLGSQMDGHEIVIKGTENQPLQEGEVGELMVSGPSVAQGYYDNIQATEEIFQQKIKGKEQPFLATGDTALLWNDELYFTGRIKDIIIIRGRNYYPQDIELVLSEVEELRPGCLMAYASETQVPAAGETGSSAGDEAEHLAVAMEVRADLIKDMELFRKYVLATIDQKIIELVGEHFQILPSERLYLEPGTITKTSSGKIKHLRNRQLFLEENFDGLIERMFSSQDDDDSAVEEKTPSLEADLVALFKKVVSIVPDLDQPILESSADSVVIVEFVDQVETKYAQSIEVEDNTTLSDIIGQIKLS</sequence>
<dbReference type="GO" id="GO:0070566">
    <property type="term" value="F:adenylyltransferase activity"/>
    <property type="evidence" value="ECO:0007669"/>
    <property type="project" value="TreeGrafter"/>
</dbReference>
<evidence type="ECO:0000256" key="2">
    <source>
        <dbReference type="ARBA" id="ARBA00022598"/>
    </source>
</evidence>
<dbReference type="FunFam" id="3.40.50.12780:FF:000013">
    <property type="entry name" value="Long-chain-fatty-acid--AMP ligase FadD32"/>
    <property type="match status" value="1"/>
</dbReference>
<dbReference type="InterPro" id="IPR045851">
    <property type="entry name" value="AMP-bd_C_sf"/>
</dbReference>
<evidence type="ECO:0000313" key="4">
    <source>
        <dbReference type="EMBL" id="SUZ50348.1"/>
    </source>
</evidence>
<evidence type="ECO:0000256" key="1">
    <source>
        <dbReference type="ARBA" id="ARBA00006432"/>
    </source>
</evidence>
<dbReference type="InterPro" id="IPR000873">
    <property type="entry name" value="AMP-dep_synth/lig_dom"/>
</dbReference>
<dbReference type="InterPro" id="IPR040097">
    <property type="entry name" value="FAAL/FAAC"/>
</dbReference>
<dbReference type="PROSITE" id="PS00455">
    <property type="entry name" value="AMP_BINDING"/>
    <property type="match status" value="1"/>
</dbReference>
<proteinExistence type="inferred from homology"/>
<dbReference type="AlphaFoldDB" id="A0A381N9G0"/>
<dbReference type="PANTHER" id="PTHR22754">
    <property type="entry name" value="DISCO-INTERACTING PROTEIN 2 DIP2 -RELATED"/>
    <property type="match status" value="1"/>
</dbReference>
<gene>
    <name evidence="4" type="ORF">METZ01_LOCUS3202</name>
</gene>
<name>A0A381N9G0_9ZZZZ</name>
<dbReference type="GO" id="GO:0006633">
    <property type="term" value="P:fatty acid biosynthetic process"/>
    <property type="evidence" value="ECO:0007669"/>
    <property type="project" value="TreeGrafter"/>
</dbReference>
<feature type="domain" description="AMP-dependent synthetase/ligase" evidence="3">
    <location>
        <begin position="14"/>
        <end position="425"/>
    </location>
</feature>
<dbReference type="GO" id="GO:0005886">
    <property type="term" value="C:plasma membrane"/>
    <property type="evidence" value="ECO:0007669"/>
    <property type="project" value="TreeGrafter"/>
</dbReference>
<dbReference type="InterPro" id="IPR020845">
    <property type="entry name" value="AMP-binding_CS"/>
</dbReference>
<dbReference type="PANTHER" id="PTHR22754:SF32">
    <property type="entry name" value="DISCO-INTERACTING PROTEIN 2"/>
    <property type="match status" value="1"/>
</dbReference>
<dbReference type="SUPFAM" id="SSF56801">
    <property type="entry name" value="Acetyl-CoA synthetase-like"/>
    <property type="match status" value="1"/>
</dbReference>
<accession>A0A381N9G0</accession>
<evidence type="ECO:0000259" key="3">
    <source>
        <dbReference type="Pfam" id="PF00501"/>
    </source>
</evidence>
<dbReference type="CDD" id="cd05931">
    <property type="entry name" value="FAAL"/>
    <property type="match status" value="1"/>
</dbReference>
<dbReference type="EMBL" id="UINC01000166">
    <property type="protein sequence ID" value="SUZ50348.1"/>
    <property type="molecule type" value="Genomic_DNA"/>
</dbReference>
<comment type="similarity">
    <text evidence="1">Belongs to the ATP-dependent AMP-binding enzyme family.</text>
</comment>
<reference evidence="4" key="1">
    <citation type="submission" date="2018-05" db="EMBL/GenBank/DDBJ databases">
        <authorList>
            <person name="Lanie J.A."/>
            <person name="Ng W.-L."/>
            <person name="Kazmierczak K.M."/>
            <person name="Andrzejewski T.M."/>
            <person name="Davidsen T.M."/>
            <person name="Wayne K.J."/>
            <person name="Tettelin H."/>
            <person name="Glass J.I."/>
            <person name="Rusch D."/>
            <person name="Podicherti R."/>
            <person name="Tsui H.-C.T."/>
            <person name="Winkler M.E."/>
        </authorList>
    </citation>
    <scope>NUCLEOTIDE SEQUENCE</scope>
</reference>
<dbReference type="Gene3D" id="3.30.300.30">
    <property type="match status" value="1"/>
</dbReference>